<dbReference type="CDD" id="cd08946">
    <property type="entry name" value="SDR_e"/>
    <property type="match status" value="1"/>
</dbReference>
<dbReference type="AlphaFoldDB" id="A0A2W7J2A1"/>
<dbReference type="Proteomes" id="UP000249688">
    <property type="component" value="Unassembled WGS sequence"/>
</dbReference>
<protein>
    <submittedName>
        <fullName evidence="4">UDP-glucose 4-epimerase</fullName>
    </submittedName>
</protein>
<evidence type="ECO:0000259" key="3">
    <source>
        <dbReference type="Pfam" id="PF01370"/>
    </source>
</evidence>
<evidence type="ECO:0000313" key="5">
    <source>
        <dbReference type="Proteomes" id="UP000249688"/>
    </source>
</evidence>
<comment type="similarity">
    <text evidence="2">Belongs to the NAD(P)-dependent epimerase/dehydratase family.</text>
</comment>
<dbReference type="OrthoDB" id="7352636at2"/>
<dbReference type="Gene3D" id="3.40.50.720">
    <property type="entry name" value="NAD(P)-binding Rossmann-like Domain"/>
    <property type="match status" value="1"/>
</dbReference>
<dbReference type="Pfam" id="PF01370">
    <property type="entry name" value="Epimerase"/>
    <property type="match status" value="1"/>
</dbReference>
<reference evidence="4 5" key="1">
    <citation type="submission" date="2018-06" db="EMBL/GenBank/DDBJ databases">
        <title>Genomic Encyclopedia of Archaeal and Bacterial Type Strains, Phase II (KMG-II): from individual species to whole genera.</title>
        <authorList>
            <person name="Goeker M."/>
        </authorList>
    </citation>
    <scope>NUCLEOTIDE SEQUENCE [LARGE SCALE GENOMIC DNA]</scope>
    <source>
        <strain evidence="4 5">DSM 24525</strain>
    </source>
</reference>
<proteinExistence type="inferred from homology"/>
<gene>
    <name evidence="4" type="ORF">C8P66_112124</name>
</gene>
<dbReference type="PANTHER" id="PTHR43000">
    <property type="entry name" value="DTDP-D-GLUCOSE 4,6-DEHYDRATASE-RELATED"/>
    <property type="match status" value="1"/>
</dbReference>
<comment type="pathway">
    <text evidence="1">Bacterial outer membrane biogenesis; LPS O-antigen biosynthesis.</text>
</comment>
<dbReference type="InterPro" id="IPR001509">
    <property type="entry name" value="Epimerase_deHydtase"/>
</dbReference>
<dbReference type="InterPro" id="IPR036291">
    <property type="entry name" value="NAD(P)-bd_dom_sf"/>
</dbReference>
<comment type="caution">
    <text evidence="4">The sequence shown here is derived from an EMBL/GenBank/DDBJ whole genome shotgun (WGS) entry which is preliminary data.</text>
</comment>
<name>A0A2W7J2A1_9PROT</name>
<dbReference type="EMBL" id="QKYU01000012">
    <property type="protein sequence ID" value="PZW45107.1"/>
    <property type="molecule type" value="Genomic_DNA"/>
</dbReference>
<sequence length="324" mass="33295">MTILITGSAGFVALNVIEALLGAGRDVVAFDRQPPPAKALAHFATLPGRLQVVEGDVRDAAALDAIFAATPIAAVLHAAAVTAGEDRERADPETILDVNIRGAACVFRAARKAGVARIVAPSSVAVYGVPPSGTPLLDEVTTPASPQGLYAISKQASELALLRMAALDPGVSIATPRLGMVYGPWEWATGVRDTLSPMLQSLALAGAGEEVLLNALATGDHVYATDVATGLVALLDTPGARGVFNIGSGTAATLGDWCNAVAPHLPGFRWRLAGPGETANTLTRQPKDRPPMALARMEAATGWRPRFGLAAGAAALVAWRAANP</sequence>
<dbReference type="SUPFAM" id="SSF51735">
    <property type="entry name" value="NAD(P)-binding Rossmann-fold domains"/>
    <property type="match status" value="1"/>
</dbReference>
<evidence type="ECO:0000256" key="1">
    <source>
        <dbReference type="ARBA" id="ARBA00005125"/>
    </source>
</evidence>
<keyword evidence="5" id="KW-1185">Reference proteome</keyword>
<evidence type="ECO:0000256" key="2">
    <source>
        <dbReference type="ARBA" id="ARBA00007637"/>
    </source>
</evidence>
<feature type="domain" description="NAD-dependent epimerase/dehydratase" evidence="3">
    <location>
        <begin position="3"/>
        <end position="247"/>
    </location>
</feature>
<evidence type="ECO:0000313" key="4">
    <source>
        <dbReference type="EMBL" id="PZW45107.1"/>
    </source>
</evidence>
<dbReference type="RefSeq" id="WP_111398520.1">
    <property type="nucleotide sequence ID" value="NZ_QKYU01000012.1"/>
</dbReference>
<accession>A0A2W7J2A1</accession>
<organism evidence="4 5">
    <name type="scientific">Humitalea rosea</name>
    <dbReference type="NCBI Taxonomy" id="990373"/>
    <lineage>
        <taxon>Bacteria</taxon>
        <taxon>Pseudomonadati</taxon>
        <taxon>Pseudomonadota</taxon>
        <taxon>Alphaproteobacteria</taxon>
        <taxon>Acetobacterales</taxon>
        <taxon>Roseomonadaceae</taxon>
        <taxon>Humitalea</taxon>
    </lineage>
</organism>